<organism evidence="1 2">
    <name type="scientific">Suillus fuscotomentosus</name>
    <dbReference type="NCBI Taxonomy" id="1912939"/>
    <lineage>
        <taxon>Eukaryota</taxon>
        <taxon>Fungi</taxon>
        <taxon>Dikarya</taxon>
        <taxon>Basidiomycota</taxon>
        <taxon>Agaricomycotina</taxon>
        <taxon>Agaricomycetes</taxon>
        <taxon>Agaricomycetidae</taxon>
        <taxon>Boletales</taxon>
        <taxon>Suillineae</taxon>
        <taxon>Suillaceae</taxon>
        <taxon>Suillus</taxon>
    </lineage>
</organism>
<name>A0AAD4E005_9AGAM</name>
<protein>
    <submittedName>
        <fullName evidence="1">Uncharacterized protein</fullName>
    </submittedName>
</protein>
<dbReference type="RefSeq" id="XP_041222383.1">
    <property type="nucleotide sequence ID" value="XM_041372338.1"/>
</dbReference>
<comment type="caution">
    <text evidence="1">The sequence shown here is derived from an EMBL/GenBank/DDBJ whole genome shotgun (WGS) entry which is preliminary data.</text>
</comment>
<dbReference type="Proteomes" id="UP001195769">
    <property type="component" value="Unassembled WGS sequence"/>
</dbReference>
<dbReference type="GeneID" id="64666636"/>
<keyword evidence="2" id="KW-1185">Reference proteome</keyword>
<accession>A0AAD4E005</accession>
<evidence type="ECO:0000313" key="1">
    <source>
        <dbReference type="EMBL" id="KAG1896807.1"/>
    </source>
</evidence>
<evidence type="ECO:0000313" key="2">
    <source>
        <dbReference type="Proteomes" id="UP001195769"/>
    </source>
</evidence>
<dbReference type="EMBL" id="JABBWK010000052">
    <property type="protein sequence ID" value="KAG1896807.1"/>
    <property type="molecule type" value="Genomic_DNA"/>
</dbReference>
<proteinExistence type="predicted"/>
<sequence>MSGCRMTRPMCLLGHKCPSYQIPFLSSSRPFDDFRISRVAWCVVRDETHQAPRQLPRLFLSFSFFIQICTFDVKWNPTVSIADSAASHADSSNGRQDVPSQILLVPRSNLFMPLLTMNYDHLAWDRAPLSVDIGSSRCNPHFAGSNVTSFSVFLIKWRFKRSYLAGSNDDSKSQLRTSIDAQPLIAIKK</sequence>
<dbReference type="AlphaFoldDB" id="A0AAD4E005"/>
<gene>
    <name evidence="1" type="ORF">F5891DRAFT_576820</name>
</gene>
<reference evidence="1" key="1">
    <citation type="journal article" date="2020" name="New Phytol.">
        <title>Comparative genomics reveals dynamic genome evolution in host specialist ectomycorrhizal fungi.</title>
        <authorList>
            <person name="Lofgren L.A."/>
            <person name="Nguyen N.H."/>
            <person name="Vilgalys R."/>
            <person name="Ruytinx J."/>
            <person name="Liao H.L."/>
            <person name="Branco S."/>
            <person name="Kuo A."/>
            <person name="LaButti K."/>
            <person name="Lipzen A."/>
            <person name="Andreopoulos W."/>
            <person name="Pangilinan J."/>
            <person name="Riley R."/>
            <person name="Hundley H."/>
            <person name="Na H."/>
            <person name="Barry K."/>
            <person name="Grigoriev I.V."/>
            <person name="Stajich J.E."/>
            <person name="Kennedy P.G."/>
        </authorList>
    </citation>
    <scope>NUCLEOTIDE SEQUENCE</scope>
    <source>
        <strain evidence="1">FC203</strain>
    </source>
</reference>